<dbReference type="Gene3D" id="3.80.10.10">
    <property type="entry name" value="Ribonuclease Inhibitor"/>
    <property type="match status" value="1"/>
</dbReference>
<organism evidence="1 2">
    <name type="scientific">Psilocybe cf. subviscida</name>
    <dbReference type="NCBI Taxonomy" id="2480587"/>
    <lineage>
        <taxon>Eukaryota</taxon>
        <taxon>Fungi</taxon>
        <taxon>Dikarya</taxon>
        <taxon>Basidiomycota</taxon>
        <taxon>Agaricomycotina</taxon>
        <taxon>Agaricomycetes</taxon>
        <taxon>Agaricomycetidae</taxon>
        <taxon>Agaricales</taxon>
        <taxon>Agaricineae</taxon>
        <taxon>Strophariaceae</taxon>
        <taxon>Psilocybe</taxon>
    </lineage>
</organism>
<dbReference type="SUPFAM" id="SSF52047">
    <property type="entry name" value="RNI-like"/>
    <property type="match status" value="1"/>
</dbReference>
<name>A0A8H5FAF1_9AGAR</name>
<reference evidence="1 2" key="1">
    <citation type="journal article" date="2020" name="ISME J.">
        <title>Uncovering the hidden diversity of litter-decomposition mechanisms in mushroom-forming fungi.</title>
        <authorList>
            <person name="Floudas D."/>
            <person name="Bentzer J."/>
            <person name="Ahren D."/>
            <person name="Johansson T."/>
            <person name="Persson P."/>
            <person name="Tunlid A."/>
        </authorList>
    </citation>
    <scope>NUCLEOTIDE SEQUENCE [LARGE SCALE GENOMIC DNA]</scope>
    <source>
        <strain evidence="1 2">CBS 101986</strain>
    </source>
</reference>
<dbReference type="EMBL" id="JAACJJ010000002">
    <property type="protein sequence ID" value="KAF5329427.1"/>
    <property type="molecule type" value="Genomic_DNA"/>
</dbReference>
<evidence type="ECO:0000313" key="1">
    <source>
        <dbReference type="EMBL" id="KAF5329427.1"/>
    </source>
</evidence>
<sequence length="356" mass="40444">MSFPPLPLEIIYSIIGQVTGDNDLCSLALCGRTFRDEAQRQLFRHSSHRSFHQQIKFLETISTSPRRLGPMVESYVIDLRLDTIYTSTSSPTQTAAGPVLSSMCNLTTLRILYYGTSAILNISDLLACSFRLFSLEFGHYIEPLLFDFLRTQPGLRHLKLHGTLRECIAKELLREDLDLCPNLLSLSAEESIISIFLAQHRHIQRLNCLIPRSSTGSELGSLKSSQLSSVKRISLKTFSTRPNFSFLQKASSLTRLDVLYYRWLSIPQLHYILENTTKLKHLIILHMAMRPEYADNTIEEVARAAFMLRTTLEYVGIMRPLLGEPSIVRFYAPGSSGEMETKVLSLGDVYVEEEFI</sequence>
<keyword evidence="2" id="KW-1185">Reference proteome</keyword>
<accession>A0A8H5FAF1</accession>
<dbReference type="Proteomes" id="UP000567179">
    <property type="component" value="Unassembled WGS sequence"/>
</dbReference>
<evidence type="ECO:0008006" key="3">
    <source>
        <dbReference type="Google" id="ProtNLM"/>
    </source>
</evidence>
<comment type="caution">
    <text evidence="1">The sequence shown here is derived from an EMBL/GenBank/DDBJ whole genome shotgun (WGS) entry which is preliminary data.</text>
</comment>
<dbReference type="InterPro" id="IPR032675">
    <property type="entry name" value="LRR_dom_sf"/>
</dbReference>
<gene>
    <name evidence="1" type="ORF">D9619_009498</name>
</gene>
<protein>
    <recommendedName>
        <fullName evidence="3">F-box domain-containing protein</fullName>
    </recommendedName>
</protein>
<proteinExistence type="predicted"/>
<evidence type="ECO:0000313" key="2">
    <source>
        <dbReference type="Proteomes" id="UP000567179"/>
    </source>
</evidence>
<dbReference type="AlphaFoldDB" id="A0A8H5FAF1"/>